<proteinExistence type="inferred from homology"/>
<dbReference type="InterPro" id="IPR017452">
    <property type="entry name" value="GPCR_Rhodpsn_7TM"/>
</dbReference>
<sequence length="396" mass="45425">MLPRTHSPVKIPHNPMEIFVVRSLMLLLYLTVFLVAVTGNFLVVYVVMTNKRMQTVTNIFITNLAISDLLVNFTSLWLTPMYTYVGHWIWGGGLCHGLPLFQGTSIFISTMTLTAIAIDRYLVIVHNSSNVNINDRMSMRTCIMIITLIWTVSLLLVLPYAINMKLTYIGQPCDFVVCTEDWSSQRFRTIFGIIVMSLQFVIPFVLIGISYSCIWIFLNNRSFASERRGEAARKKRLLRMLIVMVVIFAVCWFPFNLLNILRDLKWDSFMKPYFSFLFLLVHLITMTATCWNPILYAWMNESFREEFARAIPFLRSPNSAPSRVRIITDCKPATERTNCADCSTVTNEAISTVYSKSVFSRISDGFLGNGISKLAHREKKRNTLVVEDSEPEAHLL</sequence>
<evidence type="ECO:0000256" key="1">
    <source>
        <dbReference type="ARBA" id="ARBA00004141"/>
    </source>
</evidence>
<reference evidence="12" key="1">
    <citation type="submission" date="2020-10" db="EMBL/GenBank/DDBJ databases">
        <authorList>
            <person name="Kikuchi T."/>
        </authorList>
    </citation>
    <scope>NUCLEOTIDE SEQUENCE</scope>
    <source>
        <strain evidence="12">NKZ352</strain>
    </source>
</reference>
<dbReference type="InterPro" id="IPR000611">
    <property type="entry name" value="NPY_rcpt"/>
</dbReference>
<dbReference type="Pfam" id="PF00001">
    <property type="entry name" value="7tm_1"/>
    <property type="match status" value="1"/>
</dbReference>
<dbReference type="OrthoDB" id="9046662at2759"/>
<evidence type="ECO:0000259" key="11">
    <source>
        <dbReference type="PROSITE" id="PS50262"/>
    </source>
</evidence>
<feature type="transmembrane region" description="Helical" evidence="10">
    <location>
        <begin position="275"/>
        <end position="299"/>
    </location>
</feature>
<dbReference type="PRINTS" id="PR01012">
    <property type="entry name" value="NRPEPTIDEYR"/>
</dbReference>
<keyword evidence="3 9" id="KW-0812">Transmembrane</keyword>
<feature type="transmembrane region" description="Helical" evidence="10">
    <location>
        <begin position="100"/>
        <end position="122"/>
    </location>
</feature>
<dbReference type="GO" id="GO:0004983">
    <property type="term" value="F:neuropeptide Y receptor activity"/>
    <property type="evidence" value="ECO:0007669"/>
    <property type="project" value="InterPro"/>
</dbReference>
<name>A0A8S1GQ48_9PELO</name>
<protein>
    <recommendedName>
        <fullName evidence="11">G-protein coupled receptors family 1 profile domain-containing protein</fullName>
    </recommendedName>
</protein>
<keyword evidence="4 10" id="KW-1133">Transmembrane helix</keyword>
<evidence type="ECO:0000256" key="9">
    <source>
        <dbReference type="RuleBase" id="RU000688"/>
    </source>
</evidence>
<evidence type="ECO:0000256" key="3">
    <source>
        <dbReference type="ARBA" id="ARBA00022692"/>
    </source>
</evidence>
<evidence type="ECO:0000256" key="4">
    <source>
        <dbReference type="ARBA" id="ARBA00022989"/>
    </source>
</evidence>
<feature type="domain" description="G-protein coupled receptors family 1 profile" evidence="11">
    <location>
        <begin position="39"/>
        <end position="296"/>
    </location>
</feature>
<dbReference type="PRINTS" id="PR00237">
    <property type="entry name" value="GPCRRHODOPSN"/>
</dbReference>
<comment type="subcellular location">
    <subcellularLocation>
        <location evidence="1">Membrane</location>
        <topology evidence="1">Multi-pass membrane protein</topology>
    </subcellularLocation>
</comment>
<evidence type="ECO:0000256" key="8">
    <source>
        <dbReference type="ARBA" id="ARBA00023224"/>
    </source>
</evidence>
<keyword evidence="5 9" id="KW-0297">G-protein coupled receptor</keyword>
<dbReference type="EMBL" id="CAJGYM010000002">
    <property type="protein sequence ID" value="CAD6185014.1"/>
    <property type="molecule type" value="Genomic_DNA"/>
</dbReference>
<dbReference type="PROSITE" id="PS00237">
    <property type="entry name" value="G_PROTEIN_RECEP_F1_1"/>
    <property type="match status" value="1"/>
</dbReference>
<dbReference type="Gene3D" id="1.20.1070.10">
    <property type="entry name" value="Rhodopsin 7-helix transmembrane proteins"/>
    <property type="match status" value="1"/>
</dbReference>
<evidence type="ECO:0000313" key="13">
    <source>
        <dbReference type="Proteomes" id="UP000835052"/>
    </source>
</evidence>
<feature type="transmembrane region" description="Helical" evidence="10">
    <location>
        <begin position="190"/>
        <end position="217"/>
    </location>
</feature>
<keyword evidence="6 10" id="KW-0472">Membrane</keyword>
<evidence type="ECO:0000256" key="10">
    <source>
        <dbReference type="SAM" id="Phobius"/>
    </source>
</evidence>
<evidence type="ECO:0000256" key="7">
    <source>
        <dbReference type="ARBA" id="ARBA00023170"/>
    </source>
</evidence>
<gene>
    <name evidence="12" type="ORF">CAUJ_LOCUS933</name>
</gene>
<feature type="transmembrane region" description="Helical" evidence="10">
    <location>
        <begin position="237"/>
        <end position="255"/>
    </location>
</feature>
<dbReference type="PANTHER" id="PTHR24235">
    <property type="entry name" value="NEUROPEPTIDE Y RECEPTOR"/>
    <property type="match status" value="1"/>
</dbReference>
<dbReference type="Proteomes" id="UP000835052">
    <property type="component" value="Unassembled WGS sequence"/>
</dbReference>
<dbReference type="GO" id="GO:0043005">
    <property type="term" value="C:neuron projection"/>
    <property type="evidence" value="ECO:0007669"/>
    <property type="project" value="TreeGrafter"/>
</dbReference>
<dbReference type="SUPFAM" id="SSF81321">
    <property type="entry name" value="Family A G protein-coupled receptor-like"/>
    <property type="match status" value="1"/>
</dbReference>
<comment type="caution">
    <text evidence="12">The sequence shown here is derived from an EMBL/GenBank/DDBJ whole genome shotgun (WGS) entry which is preliminary data.</text>
</comment>
<dbReference type="InterPro" id="IPR000276">
    <property type="entry name" value="GPCR_Rhodpsn"/>
</dbReference>
<evidence type="ECO:0000256" key="6">
    <source>
        <dbReference type="ARBA" id="ARBA00023136"/>
    </source>
</evidence>
<dbReference type="SMART" id="SM01381">
    <property type="entry name" value="7TM_GPCR_Srsx"/>
    <property type="match status" value="1"/>
</dbReference>
<keyword evidence="13" id="KW-1185">Reference proteome</keyword>
<dbReference type="PROSITE" id="PS50262">
    <property type="entry name" value="G_PROTEIN_RECEP_F1_2"/>
    <property type="match status" value="1"/>
</dbReference>
<evidence type="ECO:0000256" key="5">
    <source>
        <dbReference type="ARBA" id="ARBA00023040"/>
    </source>
</evidence>
<organism evidence="12 13">
    <name type="scientific">Caenorhabditis auriculariae</name>
    <dbReference type="NCBI Taxonomy" id="2777116"/>
    <lineage>
        <taxon>Eukaryota</taxon>
        <taxon>Metazoa</taxon>
        <taxon>Ecdysozoa</taxon>
        <taxon>Nematoda</taxon>
        <taxon>Chromadorea</taxon>
        <taxon>Rhabditida</taxon>
        <taxon>Rhabditina</taxon>
        <taxon>Rhabditomorpha</taxon>
        <taxon>Rhabditoidea</taxon>
        <taxon>Rhabditidae</taxon>
        <taxon>Peloderinae</taxon>
        <taxon>Caenorhabditis</taxon>
    </lineage>
</organism>
<feature type="transmembrane region" description="Helical" evidence="10">
    <location>
        <begin position="20"/>
        <end position="47"/>
    </location>
</feature>
<evidence type="ECO:0000256" key="2">
    <source>
        <dbReference type="ARBA" id="ARBA00010663"/>
    </source>
</evidence>
<dbReference type="PANTHER" id="PTHR24235:SF29">
    <property type="entry name" value="GH23382P"/>
    <property type="match status" value="1"/>
</dbReference>
<comment type="similarity">
    <text evidence="2 9">Belongs to the G-protein coupled receptor 1 family.</text>
</comment>
<feature type="transmembrane region" description="Helical" evidence="10">
    <location>
        <begin position="59"/>
        <end position="80"/>
    </location>
</feature>
<feature type="transmembrane region" description="Helical" evidence="10">
    <location>
        <begin position="142"/>
        <end position="162"/>
    </location>
</feature>
<dbReference type="GO" id="GO:0042923">
    <property type="term" value="F:neuropeptide binding"/>
    <property type="evidence" value="ECO:0007669"/>
    <property type="project" value="TreeGrafter"/>
</dbReference>
<keyword evidence="8 9" id="KW-0807">Transducer</keyword>
<evidence type="ECO:0000313" key="12">
    <source>
        <dbReference type="EMBL" id="CAD6185014.1"/>
    </source>
</evidence>
<dbReference type="CDD" id="cd15203">
    <property type="entry name" value="7tmA_NPYR-like"/>
    <property type="match status" value="1"/>
</dbReference>
<accession>A0A8S1GQ48</accession>
<dbReference type="AlphaFoldDB" id="A0A8S1GQ48"/>
<keyword evidence="7 9" id="KW-0675">Receptor</keyword>
<dbReference type="GO" id="GO:0005886">
    <property type="term" value="C:plasma membrane"/>
    <property type="evidence" value="ECO:0007669"/>
    <property type="project" value="TreeGrafter"/>
</dbReference>